<feature type="compositionally biased region" description="Basic residues" evidence="10">
    <location>
        <begin position="30"/>
        <end position="41"/>
    </location>
</feature>
<keyword evidence="6" id="KW-0805">Transcription regulation</keyword>
<feature type="domain" description="C2H2-type" evidence="11">
    <location>
        <begin position="110"/>
        <end position="137"/>
    </location>
</feature>
<feature type="domain" description="C2H2-type" evidence="11">
    <location>
        <begin position="176"/>
        <end position="198"/>
    </location>
</feature>
<evidence type="ECO:0000256" key="3">
    <source>
        <dbReference type="ARBA" id="ARBA00022737"/>
    </source>
</evidence>
<sequence length="253" mass="26254">MEGQEDAVFSTYSSGSTDHAAGHLPSLAAKRSRTRRRHRSAGHPGSANTASSSASSTEESAFTDDDQGMANCLILLAQGGRGGGGGGGATSDAGKLTTSGGRAPPGLFVYECKTCNKSFQSFQALGGHRASHKKLKMAAEAAAAAADVREHLRNISVMNSLLKRADAAGKLAGRVHECSICGSEFSSGQALGGHMRRHRPAVEVLPEELKKEKNVVLALDLNLPAPAEDDGSFTLPGKPLVFSPASALVDCHY</sequence>
<reference evidence="12 13" key="1">
    <citation type="journal article" date="2022" name="Nat. Plants">
        <title>Genomes of leafy and leafless Platanthera orchids illuminate the evolution of mycoheterotrophy.</title>
        <authorList>
            <person name="Li M.H."/>
            <person name="Liu K.W."/>
            <person name="Li Z."/>
            <person name="Lu H.C."/>
            <person name="Ye Q.L."/>
            <person name="Zhang D."/>
            <person name="Wang J.Y."/>
            <person name="Li Y.F."/>
            <person name="Zhong Z.M."/>
            <person name="Liu X."/>
            <person name="Yu X."/>
            <person name="Liu D.K."/>
            <person name="Tu X.D."/>
            <person name="Liu B."/>
            <person name="Hao Y."/>
            <person name="Liao X.Y."/>
            <person name="Jiang Y.T."/>
            <person name="Sun W.H."/>
            <person name="Chen J."/>
            <person name="Chen Y.Q."/>
            <person name="Ai Y."/>
            <person name="Zhai J.W."/>
            <person name="Wu S.S."/>
            <person name="Zhou Z."/>
            <person name="Hsiao Y.Y."/>
            <person name="Wu W.L."/>
            <person name="Chen Y.Y."/>
            <person name="Lin Y.F."/>
            <person name="Hsu J.L."/>
            <person name="Li C.Y."/>
            <person name="Wang Z.W."/>
            <person name="Zhao X."/>
            <person name="Zhong W.Y."/>
            <person name="Ma X.K."/>
            <person name="Ma L."/>
            <person name="Huang J."/>
            <person name="Chen G.Z."/>
            <person name="Huang M.Z."/>
            <person name="Huang L."/>
            <person name="Peng D.H."/>
            <person name="Luo Y.B."/>
            <person name="Zou S.Q."/>
            <person name="Chen S.P."/>
            <person name="Lan S."/>
            <person name="Tsai W.C."/>
            <person name="Van de Peer Y."/>
            <person name="Liu Z.J."/>
        </authorList>
    </citation>
    <scope>NUCLEOTIDE SEQUENCE [LARGE SCALE GENOMIC DNA]</scope>
    <source>
        <strain evidence="12">Lor288</strain>
    </source>
</reference>
<evidence type="ECO:0000259" key="11">
    <source>
        <dbReference type="PROSITE" id="PS50157"/>
    </source>
</evidence>
<comment type="caution">
    <text evidence="12">The sequence shown here is derived from an EMBL/GenBank/DDBJ whole genome shotgun (WGS) entry which is preliminary data.</text>
</comment>
<feature type="compositionally biased region" description="Low complexity" evidence="10">
    <location>
        <begin position="46"/>
        <end position="60"/>
    </location>
</feature>
<keyword evidence="4 9" id="KW-0863">Zinc-finger</keyword>
<dbReference type="InterPro" id="IPR036236">
    <property type="entry name" value="Znf_C2H2_sf"/>
</dbReference>
<organism evidence="12 13">
    <name type="scientific">Platanthera guangdongensis</name>
    <dbReference type="NCBI Taxonomy" id="2320717"/>
    <lineage>
        <taxon>Eukaryota</taxon>
        <taxon>Viridiplantae</taxon>
        <taxon>Streptophyta</taxon>
        <taxon>Embryophyta</taxon>
        <taxon>Tracheophyta</taxon>
        <taxon>Spermatophyta</taxon>
        <taxon>Magnoliopsida</taxon>
        <taxon>Liliopsida</taxon>
        <taxon>Asparagales</taxon>
        <taxon>Orchidaceae</taxon>
        <taxon>Orchidoideae</taxon>
        <taxon>Orchideae</taxon>
        <taxon>Orchidinae</taxon>
        <taxon>Platanthera</taxon>
    </lineage>
</organism>
<keyword evidence="7" id="KW-0804">Transcription</keyword>
<evidence type="ECO:0000313" key="12">
    <source>
        <dbReference type="EMBL" id="KAK8947972.1"/>
    </source>
</evidence>
<gene>
    <name evidence="12" type="primary">ZAT5</name>
    <name evidence="12" type="ORF">KSP40_PGU004834</name>
</gene>
<evidence type="ECO:0000256" key="7">
    <source>
        <dbReference type="ARBA" id="ARBA00023163"/>
    </source>
</evidence>
<dbReference type="SUPFAM" id="SSF57667">
    <property type="entry name" value="beta-beta-alpha zinc fingers"/>
    <property type="match status" value="1"/>
</dbReference>
<proteinExistence type="predicted"/>
<evidence type="ECO:0000256" key="1">
    <source>
        <dbReference type="ARBA" id="ARBA00004123"/>
    </source>
</evidence>
<keyword evidence="13" id="KW-1185">Reference proteome</keyword>
<dbReference type="PROSITE" id="PS00028">
    <property type="entry name" value="ZINC_FINGER_C2H2_1"/>
    <property type="match status" value="2"/>
</dbReference>
<dbReference type="SMART" id="SM00355">
    <property type="entry name" value="ZnF_C2H2"/>
    <property type="match status" value="2"/>
</dbReference>
<dbReference type="Gene3D" id="3.30.160.60">
    <property type="entry name" value="Classic Zinc Finger"/>
    <property type="match status" value="2"/>
</dbReference>
<protein>
    <submittedName>
        <fullName evidence="12">Zinc finger protein ZAT5</fullName>
    </submittedName>
</protein>
<evidence type="ECO:0000256" key="8">
    <source>
        <dbReference type="ARBA" id="ARBA00023242"/>
    </source>
</evidence>
<evidence type="ECO:0000256" key="6">
    <source>
        <dbReference type="ARBA" id="ARBA00023015"/>
    </source>
</evidence>
<accession>A0ABR2LSH9</accession>
<dbReference type="PANTHER" id="PTHR26374">
    <property type="entry name" value="ZINC FINGER PROTEIN ZAT5"/>
    <property type="match status" value="1"/>
</dbReference>
<dbReference type="PROSITE" id="PS50157">
    <property type="entry name" value="ZINC_FINGER_C2H2_2"/>
    <property type="match status" value="2"/>
</dbReference>
<feature type="region of interest" description="Disordered" evidence="10">
    <location>
        <begin position="1"/>
        <end position="63"/>
    </location>
</feature>
<evidence type="ECO:0000256" key="2">
    <source>
        <dbReference type="ARBA" id="ARBA00022723"/>
    </source>
</evidence>
<dbReference type="PANTHER" id="PTHR26374:SF466">
    <property type="entry name" value="OS09G0122000 PROTEIN"/>
    <property type="match status" value="1"/>
</dbReference>
<keyword evidence="8" id="KW-0539">Nucleus</keyword>
<comment type="subcellular location">
    <subcellularLocation>
        <location evidence="1">Nucleus</location>
    </subcellularLocation>
</comment>
<evidence type="ECO:0000256" key="5">
    <source>
        <dbReference type="ARBA" id="ARBA00022833"/>
    </source>
</evidence>
<dbReference type="EMBL" id="JBBWWR010000016">
    <property type="protein sequence ID" value="KAK8947972.1"/>
    <property type="molecule type" value="Genomic_DNA"/>
</dbReference>
<dbReference type="InterPro" id="IPR013087">
    <property type="entry name" value="Znf_C2H2_type"/>
</dbReference>
<evidence type="ECO:0000313" key="13">
    <source>
        <dbReference type="Proteomes" id="UP001412067"/>
    </source>
</evidence>
<keyword evidence="2" id="KW-0479">Metal-binding</keyword>
<dbReference type="Proteomes" id="UP001412067">
    <property type="component" value="Unassembled WGS sequence"/>
</dbReference>
<dbReference type="Pfam" id="PF13912">
    <property type="entry name" value="zf-C2H2_6"/>
    <property type="match status" value="2"/>
</dbReference>
<name>A0ABR2LSH9_9ASPA</name>
<evidence type="ECO:0000256" key="4">
    <source>
        <dbReference type="ARBA" id="ARBA00022771"/>
    </source>
</evidence>
<evidence type="ECO:0000256" key="10">
    <source>
        <dbReference type="SAM" id="MobiDB-lite"/>
    </source>
</evidence>
<evidence type="ECO:0000256" key="9">
    <source>
        <dbReference type="PROSITE-ProRule" id="PRU00042"/>
    </source>
</evidence>
<keyword evidence="5" id="KW-0862">Zinc</keyword>
<keyword evidence="3" id="KW-0677">Repeat</keyword>